<evidence type="ECO:0000313" key="2">
    <source>
        <dbReference type="EMBL" id="GAX15970.1"/>
    </source>
</evidence>
<name>A0A1Z5JPL7_FISSO</name>
<feature type="transmembrane region" description="Helical" evidence="1">
    <location>
        <begin position="84"/>
        <end position="106"/>
    </location>
</feature>
<dbReference type="EMBL" id="BDSP01000100">
    <property type="protein sequence ID" value="GAX15970.1"/>
    <property type="molecule type" value="Genomic_DNA"/>
</dbReference>
<organism evidence="2 3">
    <name type="scientific">Fistulifera solaris</name>
    <name type="common">Oleaginous diatom</name>
    <dbReference type="NCBI Taxonomy" id="1519565"/>
    <lineage>
        <taxon>Eukaryota</taxon>
        <taxon>Sar</taxon>
        <taxon>Stramenopiles</taxon>
        <taxon>Ochrophyta</taxon>
        <taxon>Bacillariophyta</taxon>
        <taxon>Bacillariophyceae</taxon>
        <taxon>Bacillariophycidae</taxon>
        <taxon>Naviculales</taxon>
        <taxon>Naviculaceae</taxon>
        <taxon>Fistulifera</taxon>
    </lineage>
</organism>
<feature type="transmembrane region" description="Helical" evidence="1">
    <location>
        <begin position="127"/>
        <end position="154"/>
    </location>
</feature>
<feature type="transmembrane region" description="Helical" evidence="1">
    <location>
        <begin position="236"/>
        <end position="258"/>
    </location>
</feature>
<sequence length="261" mass="28456">MATTGNLFTFLSAGNAVDRAFSIYLNRWKLFTQLALVVVIPQILLKITLQKTLIMDDSGAFAENAEATFQTMSPKQVAMLGIEIAFSFLFGIIVRAAIFQVVAEYYSQKLSTFKGSLVLAFNRSCAIFGFGLLYSAAVLVFGMAFASLIWLLILYKGPDFLGTLLCVSAAAFVVYVMLSLTIVLPILVIEKESPIGAVRRCFELLPTYRCYVFCSMLLLGVVVIFTSTLYQALVGAIFGVSMLTTVFGGLSAVVTLPLQTM</sequence>
<evidence type="ECO:0000256" key="1">
    <source>
        <dbReference type="SAM" id="Phobius"/>
    </source>
</evidence>
<comment type="caution">
    <text evidence="2">The sequence shown here is derived from an EMBL/GenBank/DDBJ whole genome shotgun (WGS) entry which is preliminary data.</text>
</comment>
<evidence type="ECO:0000313" key="3">
    <source>
        <dbReference type="Proteomes" id="UP000198406"/>
    </source>
</evidence>
<feature type="transmembrane region" description="Helical" evidence="1">
    <location>
        <begin position="30"/>
        <end position="49"/>
    </location>
</feature>
<keyword evidence="1" id="KW-0472">Membrane</keyword>
<accession>A0A1Z5JPL7</accession>
<keyword evidence="3" id="KW-1185">Reference proteome</keyword>
<reference evidence="2 3" key="1">
    <citation type="journal article" date="2015" name="Plant Cell">
        <title>Oil accumulation by the oleaginous diatom Fistulifera solaris as revealed by the genome and transcriptome.</title>
        <authorList>
            <person name="Tanaka T."/>
            <person name="Maeda Y."/>
            <person name="Veluchamy A."/>
            <person name="Tanaka M."/>
            <person name="Abida H."/>
            <person name="Marechal E."/>
            <person name="Bowler C."/>
            <person name="Muto M."/>
            <person name="Sunaga Y."/>
            <person name="Tanaka M."/>
            <person name="Yoshino T."/>
            <person name="Taniguchi T."/>
            <person name="Fukuda Y."/>
            <person name="Nemoto M."/>
            <person name="Matsumoto M."/>
            <person name="Wong P.S."/>
            <person name="Aburatani S."/>
            <person name="Fujibuchi W."/>
        </authorList>
    </citation>
    <scope>NUCLEOTIDE SEQUENCE [LARGE SCALE GENOMIC DNA]</scope>
    <source>
        <strain evidence="2 3">JPCC DA0580</strain>
    </source>
</reference>
<keyword evidence="1" id="KW-1133">Transmembrane helix</keyword>
<dbReference type="Proteomes" id="UP000198406">
    <property type="component" value="Unassembled WGS sequence"/>
</dbReference>
<protein>
    <submittedName>
        <fullName evidence="2">Uncharacterized protein</fullName>
    </submittedName>
</protein>
<dbReference type="AlphaFoldDB" id="A0A1Z5JPL7"/>
<gene>
    <name evidence="2" type="ORF">FisN_22Hu176</name>
</gene>
<keyword evidence="1" id="KW-0812">Transmembrane</keyword>
<dbReference type="InParanoid" id="A0A1Z5JPL7"/>
<feature type="transmembrane region" description="Helical" evidence="1">
    <location>
        <begin position="210"/>
        <end position="230"/>
    </location>
</feature>
<feature type="transmembrane region" description="Helical" evidence="1">
    <location>
        <begin position="160"/>
        <end position="189"/>
    </location>
</feature>
<proteinExistence type="predicted"/>